<keyword evidence="1" id="KW-0812">Transmembrane</keyword>
<feature type="transmembrane region" description="Helical" evidence="1">
    <location>
        <begin position="46"/>
        <end position="66"/>
    </location>
</feature>
<keyword evidence="1" id="KW-0472">Membrane</keyword>
<accession>A0ABW8KAN8</accession>
<dbReference type="EMBL" id="JADIKL010000001">
    <property type="protein sequence ID" value="MFK2929195.1"/>
    <property type="molecule type" value="Genomic_DNA"/>
</dbReference>
<organism evidence="2 3">
    <name type="scientific">Dyella agri</name>
    <dbReference type="NCBI Taxonomy" id="1926869"/>
    <lineage>
        <taxon>Bacteria</taxon>
        <taxon>Pseudomonadati</taxon>
        <taxon>Pseudomonadota</taxon>
        <taxon>Gammaproteobacteria</taxon>
        <taxon>Lysobacterales</taxon>
        <taxon>Rhodanobacteraceae</taxon>
        <taxon>Dyella</taxon>
    </lineage>
</organism>
<evidence type="ECO:0000313" key="3">
    <source>
        <dbReference type="Proteomes" id="UP001620397"/>
    </source>
</evidence>
<feature type="transmembrane region" description="Helical" evidence="1">
    <location>
        <begin position="87"/>
        <end position="104"/>
    </location>
</feature>
<dbReference type="Proteomes" id="UP001620397">
    <property type="component" value="Unassembled WGS sequence"/>
</dbReference>
<feature type="transmembrane region" description="Helical" evidence="1">
    <location>
        <begin position="110"/>
        <end position="138"/>
    </location>
</feature>
<feature type="transmembrane region" description="Helical" evidence="1">
    <location>
        <begin position="254"/>
        <end position="276"/>
    </location>
</feature>
<comment type="caution">
    <text evidence="2">The sequence shown here is derived from an EMBL/GenBank/DDBJ whole genome shotgun (WGS) entry which is preliminary data.</text>
</comment>
<evidence type="ECO:0008006" key="4">
    <source>
        <dbReference type="Google" id="ProtNLM"/>
    </source>
</evidence>
<evidence type="ECO:0000256" key="1">
    <source>
        <dbReference type="SAM" id="Phobius"/>
    </source>
</evidence>
<protein>
    <recommendedName>
        <fullName evidence="4">DUF1648 domain-containing protein</fullName>
    </recommendedName>
</protein>
<reference evidence="2 3" key="1">
    <citation type="submission" date="2020-10" db="EMBL/GenBank/DDBJ databases">
        <title>Phylogeny of dyella-like bacteria.</title>
        <authorList>
            <person name="Fu J."/>
        </authorList>
    </citation>
    <scope>NUCLEOTIDE SEQUENCE [LARGE SCALE GENOMIC DNA]</scope>
    <source>
        <strain evidence="2 3">DKC-1</strain>
    </source>
</reference>
<proteinExistence type="predicted"/>
<keyword evidence="3" id="KW-1185">Reference proteome</keyword>
<evidence type="ECO:0000313" key="2">
    <source>
        <dbReference type="EMBL" id="MFK2929195.1"/>
    </source>
</evidence>
<keyword evidence="1" id="KW-1133">Transmembrane helix</keyword>
<feature type="transmembrane region" description="Helical" evidence="1">
    <location>
        <begin position="181"/>
        <end position="201"/>
    </location>
</feature>
<feature type="transmembrane region" description="Helical" evidence="1">
    <location>
        <begin position="7"/>
        <end position="26"/>
    </location>
</feature>
<sequence>MPSSLKWNAVVVAALAMMSWCAFMFAKHDPALRPIIPFGGDPYDAVGSFAVLGGAVLALLSLVRAIRPGRAVVPAAAELHLLRCETAVVLTVYAMLASDVIAMARHPSAWLGLAAGNLLVALIITMSALATGTLLLIKRSARNPHTAAPLSWRKAVLVASACVLALFFYPEAWVSTLFPHLLTIVFGDVILFAPIGLLLPAMFPEKRGAVSADALDRHPIGWVRWGVVTLVGIGLGLVVFAGEMSGGGPPAGRLVLVASVYVGLIIAAILIAYAFLAKPIGLAS</sequence>
<gene>
    <name evidence="2" type="ORF">ISP14_00185</name>
</gene>
<dbReference type="RefSeq" id="WP_404534917.1">
    <property type="nucleotide sequence ID" value="NZ_JADIKL010000001.1"/>
</dbReference>
<name>A0ABW8KAN8_9GAMM</name>
<feature type="transmembrane region" description="Helical" evidence="1">
    <location>
        <begin position="150"/>
        <end position="169"/>
    </location>
</feature>
<feature type="transmembrane region" description="Helical" evidence="1">
    <location>
        <begin position="222"/>
        <end position="242"/>
    </location>
</feature>